<evidence type="ECO:0000313" key="3">
    <source>
        <dbReference type="Proteomes" id="UP000045706"/>
    </source>
</evidence>
<dbReference type="InterPro" id="IPR002004">
    <property type="entry name" value="PABP_HYD_C"/>
</dbReference>
<dbReference type="Proteomes" id="UP000045706">
    <property type="component" value="Unassembled WGS sequence"/>
</dbReference>
<dbReference type="Pfam" id="PF00658">
    <property type="entry name" value="MLLE"/>
    <property type="match status" value="1"/>
</dbReference>
<dbReference type="GO" id="GO:0000209">
    <property type="term" value="P:protein polyubiquitination"/>
    <property type="evidence" value="ECO:0007669"/>
    <property type="project" value="TreeGrafter"/>
</dbReference>
<proteinExistence type="predicted"/>
<dbReference type="GO" id="GO:0005634">
    <property type="term" value="C:nucleus"/>
    <property type="evidence" value="ECO:0007669"/>
    <property type="project" value="TreeGrafter"/>
</dbReference>
<name>A0A0G4KWC3_VERLO</name>
<dbReference type="GO" id="GO:0034450">
    <property type="term" value="F:ubiquitin-ubiquitin ligase activity"/>
    <property type="evidence" value="ECO:0007669"/>
    <property type="project" value="TreeGrafter"/>
</dbReference>
<gene>
    <name evidence="2" type="ORF">BN1723_010214</name>
</gene>
<reference evidence="3" key="1">
    <citation type="submission" date="2015-05" db="EMBL/GenBank/DDBJ databases">
        <authorList>
            <person name="Fogelqvist Johan"/>
        </authorList>
    </citation>
    <scope>NUCLEOTIDE SEQUENCE [LARGE SCALE GENOMIC DNA]</scope>
</reference>
<dbReference type="GO" id="GO:0005737">
    <property type="term" value="C:cytoplasm"/>
    <property type="evidence" value="ECO:0007669"/>
    <property type="project" value="TreeGrafter"/>
</dbReference>
<dbReference type="InterPro" id="IPR036053">
    <property type="entry name" value="PABP-dom"/>
</dbReference>
<evidence type="ECO:0000313" key="2">
    <source>
        <dbReference type="EMBL" id="CRK14052.1"/>
    </source>
</evidence>
<organism evidence="2 3">
    <name type="scientific">Verticillium longisporum</name>
    <name type="common">Verticillium dahliae var. longisporum</name>
    <dbReference type="NCBI Taxonomy" id="100787"/>
    <lineage>
        <taxon>Eukaryota</taxon>
        <taxon>Fungi</taxon>
        <taxon>Dikarya</taxon>
        <taxon>Ascomycota</taxon>
        <taxon>Pezizomycotina</taxon>
        <taxon>Sordariomycetes</taxon>
        <taxon>Hypocreomycetidae</taxon>
        <taxon>Glomerellales</taxon>
        <taxon>Plectosphaerellaceae</taxon>
        <taxon>Verticillium</taxon>
    </lineage>
</organism>
<sequence length="91" mass="10139">MHSLDSSVRGVNTQKQIIGELIFPKIAAQQPELAGKITGMLLEMENSELITLIEDDNAMKLKVDEALGVYEEYVKNQGTEEDDSKKEETKA</sequence>
<dbReference type="GO" id="GO:0003723">
    <property type="term" value="F:RNA binding"/>
    <property type="evidence" value="ECO:0007669"/>
    <property type="project" value="InterPro"/>
</dbReference>
<dbReference type="Gene3D" id="1.10.1900.10">
    <property type="entry name" value="c-terminal domain of poly(a) binding protein"/>
    <property type="match status" value="1"/>
</dbReference>
<dbReference type="PANTHER" id="PTHR46276:SF1">
    <property type="entry name" value="E3 UBIQUITIN-PROTEIN LIGASE UBR5"/>
    <property type="match status" value="1"/>
</dbReference>
<feature type="domain" description="PABC" evidence="1">
    <location>
        <begin position="1"/>
        <end position="75"/>
    </location>
</feature>
<dbReference type="PROSITE" id="PS51309">
    <property type="entry name" value="PABC"/>
    <property type="match status" value="1"/>
</dbReference>
<evidence type="ECO:0000259" key="1">
    <source>
        <dbReference type="PROSITE" id="PS51309"/>
    </source>
</evidence>
<dbReference type="AlphaFoldDB" id="A0A0G4KWC3"/>
<protein>
    <recommendedName>
        <fullName evidence="1">PABC domain-containing protein</fullName>
    </recommendedName>
</protein>
<accession>A0A0G4KWC3</accession>
<dbReference type="PANTHER" id="PTHR46276">
    <property type="entry name" value="E3 UBIQUITIN-PROTEIN LIGASE UBR5"/>
    <property type="match status" value="1"/>
</dbReference>
<dbReference type="SUPFAM" id="SSF63570">
    <property type="entry name" value="PABC (PABP) domain"/>
    <property type="match status" value="1"/>
</dbReference>
<dbReference type="EMBL" id="CVQI01004669">
    <property type="protein sequence ID" value="CRK14052.1"/>
    <property type="molecule type" value="Genomic_DNA"/>
</dbReference>
<dbReference type="SMART" id="SM00517">
    <property type="entry name" value="PolyA"/>
    <property type="match status" value="1"/>
</dbReference>